<comment type="caution">
    <text evidence="2">The sequence shown here is derived from an EMBL/GenBank/DDBJ whole genome shotgun (WGS) entry which is preliminary data.</text>
</comment>
<protein>
    <submittedName>
        <fullName evidence="2">Uncharacterized protein</fullName>
    </submittedName>
</protein>
<evidence type="ECO:0000313" key="2">
    <source>
        <dbReference type="EMBL" id="GAA1250042.1"/>
    </source>
</evidence>
<sequence length="61" mass="5992">MSAAAAAGAIVATSAVASAPATTVRRDVVMVMASLNLDSIGDIQAGRIGGINLPIVGKIRT</sequence>
<keyword evidence="3" id="KW-1185">Reference proteome</keyword>
<proteinExistence type="predicted"/>
<feature type="chain" id="PRO_5045510520" evidence="1">
    <location>
        <begin position="18"/>
        <end position="61"/>
    </location>
</feature>
<reference evidence="3" key="1">
    <citation type="journal article" date="2019" name="Int. J. Syst. Evol. Microbiol.">
        <title>The Global Catalogue of Microorganisms (GCM) 10K type strain sequencing project: providing services to taxonomists for standard genome sequencing and annotation.</title>
        <authorList>
            <consortium name="The Broad Institute Genomics Platform"/>
            <consortium name="The Broad Institute Genome Sequencing Center for Infectious Disease"/>
            <person name="Wu L."/>
            <person name="Ma J."/>
        </authorList>
    </citation>
    <scope>NUCLEOTIDE SEQUENCE [LARGE SCALE GENOMIC DNA]</scope>
    <source>
        <strain evidence="3">JCM 13023</strain>
    </source>
</reference>
<organism evidence="2 3">
    <name type="scientific">Prauserella halophila</name>
    <dbReference type="NCBI Taxonomy" id="185641"/>
    <lineage>
        <taxon>Bacteria</taxon>
        <taxon>Bacillati</taxon>
        <taxon>Actinomycetota</taxon>
        <taxon>Actinomycetes</taxon>
        <taxon>Pseudonocardiales</taxon>
        <taxon>Pseudonocardiaceae</taxon>
        <taxon>Prauserella</taxon>
    </lineage>
</organism>
<keyword evidence="1" id="KW-0732">Signal</keyword>
<gene>
    <name evidence="2" type="ORF">GCM10009676_40810</name>
</gene>
<accession>A0ABP4H7W6</accession>
<name>A0ABP4H7W6_9PSEU</name>
<dbReference type="EMBL" id="BAAALN010000018">
    <property type="protein sequence ID" value="GAA1250042.1"/>
    <property type="molecule type" value="Genomic_DNA"/>
</dbReference>
<evidence type="ECO:0000256" key="1">
    <source>
        <dbReference type="SAM" id="SignalP"/>
    </source>
</evidence>
<evidence type="ECO:0000313" key="3">
    <source>
        <dbReference type="Proteomes" id="UP001500653"/>
    </source>
</evidence>
<dbReference type="Proteomes" id="UP001500653">
    <property type="component" value="Unassembled WGS sequence"/>
</dbReference>
<feature type="signal peptide" evidence="1">
    <location>
        <begin position="1"/>
        <end position="17"/>
    </location>
</feature>